<feature type="region of interest" description="Disordered" evidence="1">
    <location>
        <begin position="97"/>
        <end position="116"/>
    </location>
</feature>
<dbReference type="RefSeq" id="XP_053021001.1">
    <property type="nucleotide sequence ID" value="XM_053170488.1"/>
</dbReference>
<name>A0ABY7CJN8_9BASI</name>
<protein>
    <submittedName>
        <fullName evidence="2">Uncharacterized protein</fullName>
    </submittedName>
</protein>
<dbReference type="EMBL" id="CP110426">
    <property type="protein sequence ID" value="WAQ85446.1"/>
    <property type="molecule type" value="Genomic_DNA"/>
</dbReference>
<dbReference type="Proteomes" id="UP001164743">
    <property type="component" value="Chromosome 6A"/>
</dbReference>
<sequence length="116" mass="12553">MHEPAGLASSGVLRRIGASSIPESPVPRKASFDAQLSVRCFFVLVWLSLLSRDDRSCARTDEQVLDLDPRHTPMASLRYWNAGQAIGPVAAELNKASPGEPGLGLSRDSREGLRLV</sequence>
<feature type="compositionally biased region" description="Basic and acidic residues" evidence="1">
    <location>
        <begin position="107"/>
        <end position="116"/>
    </location>
</feature>
<proteinExistence type="predicted"/>
<keyword evidence="3" id="KW-1185">Reference proteome</keyword>
<evidence type="ECO:0000313" key="2">
    <source>
        <dbReference type="EMBL" id="WAQ85446.1"/>
    </source>
</evidence>
<reference evidence="2" key="1">
    <citation type="submission" date="2022-10" db="EMBL/GenBank/DDBJ databases">
        <title>Puccinia triticina Genome sequencing and assembly.</title>
        <authorList>
            <person name="Li C."/>
        </authorList>
    </citation>
    <scope>NUCLEOTIDE SEQUENCE</scope>
    <source>
        <strain evidence="2">Pt15</strain>
    </source>
</reference>
<evidence type="ECO:0000256" key="1">
    <source>
        <dbReference type="SAM" id="MobiDB-lite"/>
    </source>
</evidence>
<dbReference type="GeneID" id="77811372"/>
<gene>
    <name evidence="2" type="ORF">PtA15_6A74</name>
</gene>
<organism evidence="2 3">
    <name type="scientific">Puccinia triticina</name>
    <dbReference type="NCBI Taxonomy" id="208348"/>
    <lineage>
        <taxon>Eukaryota</taxon>
        <taxon>Fungi</taxon>
        <taxon>Dikarya</taxon>
        <taxon>Basidiomycota</taxon>
        <taxon>Pucciniomycotina</taxon>
        <taxon>Pucciniomycetes</taxon>
        <taxon>Pucciniales</taxon>
        <taxon>Pucciniaceae</taxon>
        <taxon>Puccinia</taxon>
    </lineage>
</organism>
<accession>A0ABY7CJN8</accession>
<evidence type="ECO:0000313" key="3">
    <source>
        <dbReference type="Proteomes" id="UP001164743"/>
    </source>
</evidence>